<keyword evidence="4" id="KW-0223">Dioxygenase</keyword>
<keyword evidence="13" id="KW-1185">Reference proteome</keyword>
<sequence>MASIRFVFLVLAFTSSFVSSSSSSSSDSGRKELRNKKGNWESVVQLPHSINSKRVDPSRVTQISWRPRVFLYRGLLSNEECDHLISLGHGAEKKYKRTGEDPENVSKNKQNSSFRTELNIEDDIVARIEEKILTWTFLPKENSKPLHVMRYGLEEAKENLDYFGNKSALGFSQPLMATVVLYLSNVTQGGELLFPNSEEKNKMWSDCAKTSNVLRPVKGNAILFFTVHPNAAPDESSSHTRCPVLEGEMWSAVKFFQVKAANAEEVLIGSDGNECTDEDDNCPHWAAVGECRRNPVYMVGSPDYYGLYPGESPSRNSQRPGPNPSLRGGLEIVFNQQ</sequence>
<keyword evidence="6" id="KW-0560">Oxidoreductase</keyword>
<comment type="subcellular location">
    <subcellularLocation>
        <location evidence="2">Endoplasmic reticulum membrane</location>
        <topology evidence="2">Single-pass type II membrane protein</topology>
    </subcellularLocation>
</comment>
<dbReference type="PANTHER" id="PTHR10869:SF102">
    <property type="entry name" value="PROLYL 4-HYDROXYLASE 12-RELATED"/>
    <property type="match status" value="1"/>
</dbReference>
<dbReference type="AlphaFoldDB" id="A0AAP0LV62"/>
<evidence type="ECO:0000256" key="2">
    <source>
        <dbReference type="ARBA" id="ARBA00004648"/>
    </source>
</evidence>
<gene>
    <name evidence="12" type="ORF">WN944_024939</name>
</gene>
<feature type="region of interest" description="Disordered" evidence="9">
    <location>
        <begin position="93"/>
        <end position="112"/>
    </location>
</feature>
<evidence type="ECO:0000256" key="10">
    <source>
        <dbReference type="SAM" id="SignalP"/>
    </source>
</evidence>
<comment type="cofactor">
    <cofactor evidence="1">
        <name>L-ascorbate</name>
        <dbReference type="ChEBI" id="CHEBI:38290"/>
    </cofactor>
</comment>
<comment type="catalytic activity">
    <reaction evidence="8">
        <text>L-prolyl-[collagen] + 2-oxoglutarate + O2 = trans-4-hydroxy-L-prolyl-[collagen] + succinate + CO2</text>
        <dbReference type="Rhea" id="RHEA:18945"/>
        <dbReference type="Rhea" id="RHEA-COMP:11676"/>
        <dbReference type="Rhea" id="RHEA-COMP:11680"/>
        <dbReference type="ChEBI" id="CHEBI:15379"/>
        <dbReference type="ChEBI" id="CHEBI:16526"/>
        <dbReference type="ChEBI" id="CHEBI:16810"/>
        <dbReference type="ChEBI" id="CHEBI:30031"/>
        <dbReference type="ChEBI" id="CHEBI:50342"/>
        <dbReference type="ChEBI" id="CHEBI:61965"/>
        <dbReference type="EC" id="1.14.11.2"/>
    </reaction>
</comment>
<comment type="caution">
    <text evidence="12">The sequence shown here is derived from an EMBL/GenBank/DDBJ whole genome shotgun (WGS) entry which is preliminary data.</text>
</comment>
<feature type="domain" description="Prolyl 4-hydroxylase alpha subunit" evidence="11">
    <location>
        <begin position="67"/>
        <end position="257"/>
    </location>
</feature>
<dbReference type="GO" id="GO:0005789">
    <property type="term" value="C:endoplasmic reticulum membrane"/>
    <property type="evidence" value="ECO:0007669"/>
    <property type="project" value="UniProtKB-SubCell"/>
</dbReference>
<keyword evidence="7" id="KW-0408">Iron</keyword>
<evidence type="ECO:0000256" key="3">
    <source>
        <dbReference type="ARBA" id="ARBA00022723"/>
    </source>
</evidence>
<feature type="signal peptide" evidence="10">
    <location>
        <begin position="1"/>
        <end position="20"/>
    </location>
</feature>
<dbReference type="GO" id="GO:0031418">
    <property type="term" value="F:L-ascorbic acid binding"/>
    <property type="evidence" value="ECO:0007669"/>
    <property type="project" value="InterPro"/>
</dbReference>
<dbReference type="FunFam" id="2.60.120.620:FF:000029">
    <property type="entry name" value="Probable prolyl 4-hydroxylase 12"/>
    <property type="match status" value="1"/>
</dbReference>
<dbReference type="PANTHER" id="PTHR10869">
    <property type="entry name" value="PROLYL 4-HYDROXYLASE ALPHA SUBUNIT"/>
    <property type="match status" value="1"/>
</dbReference>
<keyword evidence="5" id="KW-0735">Signal-anchor</keyword>
<dbReference type="InterPro" id="IPR006620">
    <property type="entry name" value="Pro_4_hyd_alph"/>
</dbReference>
<evidence type="ECO:0000256" key="4">
    <source>
        <dbReference type="ARBA" id="ARBA00022964"/>
    </source>
</evidence>
<evidence type="ECO:0000256" key="1">
    <source>
        <dbReference type="ARBA" id="ARBA00001961"/>
    </source>
</evidence>
<evidence type="ECO:0000256" key="6">
    <source>
        <dbReference type="ARBA" id="ARBA00023002"/>
    </source>
</evidence>
<protein>
    <recommendedName>
        <fullName evidence="11">Prolyl 4-hydroxylase alpha subunit domain-containing protein</fullName>
    </recommendedName>
</protein>
<name>A0AAP0LV62_9ROSI</name>
<feature type="compositionally biased region" description="Basic and acidic residues" evidence="9">
    <location>
        <begin position="93"/>
        <end position="106"/>
    </location>
</feature>
<dbReference type="InterPro" id="IPR045054">
    <property type="entry name" value="P4HA-like"/>
</dbReference>
<reference evidence="12 13" key="1">
    <citation type="submission" date="2024-05" db="EMBL/GenBank/DDBJ databases">
        <title>Haplotype-resolved chromosome-level genome assembly of Huyou (Citrus changshanensis).</title>
        <authorList>
            <person name="Miao C."/>
            <person name="Chen W."/>
            <person name="Wu Y."/>
            <person name="Wang L."/>
            <person name="Zhao S."/>
            <person name="Grierson D."/>
            <person name="Xu C."/>
            <person name="Chen K."/>
        </authorList>
    </citation>
    <scope>NUCLEOTIDE SEQUENCE [LARGE SCALE GENOMIC DNA]</scope>
    <source>
        <strain evidence="12">01-14</strain>
        <tissue evidence="12">Leaf</tissue>
    </source>
</reference>
<organism evidence="12 13">
    <name type="scientific">Citrus x changshan-huyou</name>
    <dbReference type="NCBI Taxonomy" id="2935761"/>
    <lineage>
        <taxon>Eukaryota</taxon>
        <taxon>Viridiplantae</taxon>
        <taxon>Streptophyta</taxon>
        <taxon>Embryophyta</taxon>
        <taxon>Tracheophyta</taxon>
        <taxon>Spermatophyta</taxon>
        <taxon>Magnoliopsida</taxon>
        <taxon>eudicotyledons</taxon>
        <taxon>Gunneridae</taxon>
        <taxon>Pentapetalae</taxon>
        <taxon>rosids</taxon>
        <taxon>malvids</taxon>
        <taxon>Sapindales</taxon>
        <taxon>Rutaceae</taxon>
        <taxon>Aurantioideae</taxon>
        <taxon>Citrus</taxon>
    </lineage>
</organism>
<dbReference type="SMART" id="SM00702">
    <property type="entry name" value="P4Hc"/>
    <property type="match status" value="1"/>
</dbReference>
<feature type="region of interest" description="Disordered" evidence="9">
    <location>
        <begin position="308"/>
        <end position="328"/>
    </location>
</feature>
<proteinExistence type="predicted"/>
<dbReference type="Proteomes" id="UP001428341">
    <property type="component" value="Unassembled WGS sequence"/>
</dbReference>
<dbReference type="GO" id="GO:0004656">
    <property type="term" value="F:procollagen-proline 4-dioxygenase activity"/>
    <property type="evidence" value="ECO:0007669"/>
    <property type="project" value="UniProtKB-EC"/>
</dbReference>
<accession>A0AAP0LV62</accession>
<feature type="chain" id="PRO_5042861824" description="Prolyl 4-hydroxylase alpha subunit domain-containing protein" evidence="10">
    <location>
        <begin position="21"/>
        <end position="337"/>
    </location>
</feature>
<keyword evidence="3" id="KW-0479">Metal-binding</keyword>
<dbReference type="InterPro" id="IPR044862">
    <property type="entry name" value="Pro_4_hyd_alph_FE2OG_OXY"/>
</dbReference>
<dbReference type="EMBL" id="JBCGBO010000024">
    <property type="protein sequence ID" value="KAK9181800.1"/>
    <property type="molecule type" value="Genomic_DNA"/>
</dbReference>
<evidence type="ECO:0000256" key="5">
    <source>
        <dbReference type="ARBA" id="ARBA00022968"/>
    </source>
</evidence>
<evidence type="ECO:0000313" key="13">
    <source>
        <dbReference type="Proteomes" id="UP001428341"/>
    </source>
</evidence>
<dbReference type="GO" id="GO:0005506">
    <property type="term" value="F:iron ion binding"/>
    <property type="evidence" value="ECO:0007669"/>
    <property type="project" value="InterPro"/>
</dbReference>
<dbReference type="Pfam" id="PF13640">
    <property type="entry name" value="2OG-FeII_Oxy_3"/>
    <property type="match status" value="1"/>
</dbReference>
<evidence type="ECO:0000259" key="11">
    <source>
        <dbReference type="SMART" id="SM00702"/>
    </source>
</evidence>
<keyword evidence="10" id="KW-0732">Signal</keyword>
<evidence type="ECO:0000313" key="12">
    <source>
        <dbReference type="EMBL" id="KAK9181800.1"/>
    </source>
</evidence>
<dbReference type="Gene3D" id="2.60.120.620">
    <property type="entry name" value="q2cbj1_9rhob like domain"/>
    <property type="match status" value="1"/>
</dbReference>
<evidence type="ECO:0000256" key="9">
    <source>
        <dbReference type="SAM" id="MobiDB-lite"/>
    </source>
</evidence>
<keyword evidence="5" id="KW-0812">Transmembrane</keyword>
<evidence type="ECO:0000256" key="8">
    <source>
        <dbReference type="ARBA" id="ARBA00049169"/>
    </source>
</evidence>
<evidence type="ECO:0000256" key="7">
    <source>
        <dbReference type="ARBA" id="ARBA00023004"/>
    </source>
</evidence>